<name>A0ACC1SPR0_9HYPO</name>
<reference evidence="1" key="1">
    <citation type="submission" date="2022-08" db="EMBL/GenBank/DDBJ databases">
        <title>Genome Sequence of Fusarium decemcellulare.</title>
        <authorList>
            <person name="Buettner E."/>
        </authorList>
    </citation>
    <scope>NUCLEOTIDE SEQUENCE</scope>
    <source>
        <strain evidence="1">Babe19</strain>
    </source>
</reference>
<organism evidence="1 2">
    <name type="scientific">Fusarium decemcellulare</name>
    <dbReference type="NCBI Taxonomy" id="57161"/>
    <lineage>
        <taxon>Eukaryota</taxon>
        <taxon>Fungi</taxon>
        <taxon>Dikarya</taxon>
        <taxon>Ascomycota</taxon>
        <taxon>Pezizomycotina</taxon>
        <taxon>Sordariomycetes</taxon>
        <taxon>Hypocreomycetidae</taxon>
        <taxon>Hypocreales</taxon>
        <taxon>Nectriaceae</taxon>
        <taxon>Fusarium</taxon>
        <taxon>Fusarium decemcellulare species complex</taxon>
    </lineage>
</organism>
<dbReference type="Proteomes" id="UP001148629">
    <property type="component" value="Unassembled WGS sequence"/>
</dbReference>
<evidence type="ECO:0000313" key="1">
    <source>
        <dbReference type="EMBL" id="KAJ3543962.1"/>
    </source>
</evidence>
<dbReference type="EMBL" id="JANRMS010000219">
    <property type="protein sequence ID" value="KAJ3543962.1"/>
    <property type="molecule type" value="Genomic_DNA"/>
</dbReference>
<evidence type="ECO:0000313" key="2">
    <source>
        <dbReference type="Proteomes" id="UP001148629"/>
    </source>
</evidence>
<accession>A0ACC1SPR0</accession>
<gene>
    <name evidence="1" type="ORF">NM208_g3300</name>
</gene>
<protein>
    <submittedName>
        <fullName evidence="1">Uncharacterized protein</fullName>
    </submittedName>
</protein>
<comment type="caution">
    <text evidence="1">The sequence shown here is derived from an EMBL/GenBank/DDBJ whole genome shotgun (WGS) entry which is preliminary data.</text>
</comment>
<keyword evidence="2" id="KW-1185">Reference proteome</keyword>
<proteinExistence type="predicted"/>
<sequence>MVNVGSAADPIVTRLVEEDKTPWYKKPNLRLMYIWLFCCCMGVEMTSGFDSQLINTLQFAQTFHKYFGNGRTNADGDYAIEAGLLGFVNSSYQLGSIFAVPFAPWVAQRYGRRWSIMLGSFIMVFGALLQGFAQHVTHGNNAVAMYIIARMLLGMGILFCIISGAALIGELGHPKERATLTSLFNSSYFIGQITASAIALGTTDIKSNWAWRVPSLLQICPSLIQIATVFLLPESPRYLISRDRTEEAAAILVKYHAEGDAHSPLVQAEIVQIRETIKTEMEVSGQSWMELLRTAGMRRRFLVTIFIGLFTQLSGNTLISYYSGVLFQMMGYTSNYAKTRINLANACWSLINATIIALIVTRFPRRKMYMLSASLMLLCFIAITVSLERLQAAESAGIKNKSAGIAALFFYFAYSPTYNIGNNALTYTYLVELWPYAQRSRGIGVQQIFGKLAGFFSTNVNSIALDAIKWRYLAIYCGWIFFEFCIVFLLYPETSGRTLEELAFLFEDDQLNEKTVAAVEKQIHFGDTTEGTSKPDLGKSQAETRELAKSAAECDCTGTRNGGSESKNYICRDSRLGPKVLPKKLPLGTLVENYDRFGGLKPGKFIEKWTDDEGNYKYPPQNGFQLDDQGNAINGSMVLKKGTLVDRFGSEYGSFISAAAAPFSQRALPPSNLVTNPSAPDFPYNYHVYRVIKPLTVIGGPIAPWFGQPGLGAQFFTGEAGNVLALIEKGYLESVEPSVLINKDKDCA</sequence>